<keyword evidence="4 7" id="KW-0808">Transferase</keyword>
<evidence type="ECO:0000259" key="8">
    <source>
        <dbReference type="SMART" id="SM00650"/>
    </source>
</evidence>
<comment type="similarity">
    <text evidence="7">Belongs to the class I-like SAM-binding methyltransferase superfamily. rRNA adenine N(6)-methyltransferase family.</text>
</comment>
<organism evidence="9 10">
    <name type="scientific">Thermanaerovibrio velox DSM 12556</name>
    <dbReference type="NCBI Taxonomy" id="926567"/>
    <lineage>
        <taxon>Bacteria</taxon>
        <taxon>Thermotogati</taxon>
        <taxon>Synergistota</taxon>
        <taxon>Synergistia</taxon>
        <taxon>Synergistales</taxon>
        <taxon>Synergistaceae</taxon>
        <taxon>Thermanaerovibrio</taxon>
    </lineage>
</organism>
<keyword evidence="5 7" id="KW-0949">S-adenosyl-L-methionine</keyword>
<dbReference type="RefSeq" id="WP_006583623.1">
    <property type="nucleotide sequence ID" value="NZ_CM001377.1"/>
</dbReference>
<protein>
    <submittedName>
        <fullName evidence="9">Dimethyladenosine transferase</fullName>
    </submittedName>
</protein>
<dbReference type="CDD" id="cd02440">
    <property type="entry name" value="AdoMet_MTases"/>
    <property type="match status" value="1"/>
</dbReference>
<dbReference type="GO" id="GO:0003723">
    <property type="term" value="F:RNA binding"/>
    <property type="evidence" value="ECO:0007669"/>
    <property type="project" value="UniProtKB-UniRule"/>
</dbReference>
<feature type="domain" description="Ribosomal RNA adenine methylase transferase N-terminal" evidence="8">
    <location>
        <begin position="27"/>
        <end position="201"/>
    </location>
</feature>
<dbReference type="EMBL" id="CM001377">
    <property type="protein sequence ID" value="EHM10129.1"/>
    <property type="molecule type" value="Genomic_DNA"/>
</dbReference>
<dbReference type="InterPro" id="IPR029063">
    <property type="entry name" value="SAM-dependent_MTases_sf"/>
</dbReference>
<dbReference type="eggNOG" id="COG0030">
    <property type="taxonomic scope" value="Bacteria"/>
</dbReference>
<evidence type="ECO:0000256" key="7">
    <source>
        <dbReference type="PROSITE-ProRule" id="PRU01026"/>
    </source>
</evidence>
<sequence>MKDSRASNYRFKHNTDIGQNFLVNQGIVENIVKAAEILDGEVVLEVGPGKGILSRQILKWPCSRLISIEVDHRLSQFLDPLTQEDDRVTIIWEDALRMNFLKDLPCPPSLVIANLPYHITTPIVWKFLEELAPQGLTRMVLMVQREAAVRMIQQEGSKDRCPLGITLEAMGMVRKVLNVPPGAFRPIPKVQSSVIRIDITANRQLPRDPNWRRMLKISFAQRRKTLINNWGIAGIHRDEGLRRLISVGLRETTRAEEVPLNTWLKLSSSFQWSE</sequence>
<keyword evidence="2" id="KW-0698">rRNA processing</keyword>
<evidence type="ECO:0000256" key="5">
    <source>
        <dbReference type="ARBA" id="ARBA00022691"/>
    </source>
</evidence>
<keyword evidence="10" id="KW-1185">Reference proteome</keyword>
<evidence type="ECO:0000256" key="1">
    <source>
        <dbReference type="ARBA" id="ARBA00022490"/>
    </source>
</evidence>
<evidence type="ECO:0000313" key="9">
    <source>
        <dbReference type="EMBL" id="EHM10129.1"/>
    </source>
</evidence>
<dbReference type="Pfam" id="PF00398">
    <property type="entry name" value="RrnaAD"/>
    <property type="match status" value="1"/>
</dbReference>
<dbReference type="GO" id="GO:0005829">
    <property type="term" value="C:cytosol"/>
    <property type="evidence" value="ECO:0007669"/>
    <property type="project" value="TreeGrafter"/>
</dbReference>
<dbReference type="InterPro" id="IPR023165">
    <property type="entry name" value="rRNA_Ade_diMease-like_C"/>
</dbReference>
<reference evidence="9 10" key="1">
    <citation type="submission" date="2011-10" db="EMBL/GenBank/DDBJ databases">
        <title>The Noncontiguous Finished genome of Thermanaerovibrio velox DSM 12556.</title>
        <authorList>
            <consortium name="US DOE Joint Genome Institute (JGI-PGF)"/>
            <person name="Lucas S."/>
            <person name="Copeland A."/>
            <person name="Lapidus A."/>
            <person name="Glavina del Rio T."/>
            <person name="Dalin E."/>
            <person name="Tice H."/>
            <person name="Bruce D."/>
            <person name="Goodwin L."/>
            <person name="Pitluck S."/>
            <person name="Peters L."/>
            <person name="Mikhailova N."/>
            <person name="Teshima H."/>
            <person name="Kyrpides N."/>
            <person name="Mavromatis K."/>
            <person name="Ivanova N."/>
            <person name="Markowitz V."/>
            <person name="Cheng J.-F."/>
            <person name="Hugenholtz P."/>
            <person name="Woyke T."/>
            <person name="Wu D."/>
            <person name="Spring S."/>
            <person name="Brambilla E.-M."/>
            <person name="Klenk H.-P."/>
            <person name="Eisen J.A."/>
        </authorList>
    </citation>
    <scope>NUCLEOTIDE SEQUENCE [LARGE SCALE GENOMIC DNA]</scope>
    <source>
        <strain evidence="9 10">DSM 12556</strain>
    </source>
</reference>
<name>H0US40_9BACT</name>
<evidence type="ECO:0000256" key="3">
    <source>
        <dbReference type="ARBA" id="ARBA00022603"/>
    </source>
</evidence>
<dbReference type="STRING" id="926567.TheveDRAFT_1000"/>
<dbReference type="InterPro" id="IPR020596">
    <property type="entry name" value="rRNA_Ade_Mease_Trfase_CS"/>
</dbReference>
<dbReference type="PANTHER" id="PTHR11727">
    <property type="entry name" value="DIMETHYLADENOSINE TRANSFERASE"/>
    <property type="match status" value="1"/>
</dbReference>
<dbReference type="AlphaFoldDB" id="H0US40"/>
<dbReference type="NCBIfam" id="TIGR00755">
    <property type="entry name" value="ksgA"/>
    <property type="match status" value="1"/>
</dbReference>
<dbReference type="SUPFAM" id="SSF53335">
    <property type="entry name" value="S-adenosyl-L-methionine-dependent methyltransferases"/>
    <property type="match status" value="1"/>
</dbReference>
<keyword evidence="3 7" id="KW-0489">Methyltransferase</keyword>
<feature type="binding site" evidence="7">
    <location>
        <position position="114"/>
    </location>
    <ligand>
        <name>S-adenosyl-L-methionine</name>
        <dbReference type="ChEBI" id="CHEBI:59789"/>
    </ligand>
</feature>
<dbReference type="OrthoDB" id="9814755at2"/>
<evidence type="ECO:0000313" key="10">
    <source>
        <dbReference type="Proteomes" id="UP000005730"/>
    </source>
</evidence>
<dbReference type="InterPro" id="IPR001737">
    <property type="entry name" value="KsgA/Erm"/>
</dbReference>
<evidence type="ECO:0000256" key="2">
    <source>
        <dbReference type="ARBA" id="ARBA00022552"/>
    </source>
</evidence>
<keyword evidence="1" id="KW-0963">Cytoplasm</keyword>
<evidence type="ECO:0000256" key="4">
    <source>
        <dbReference type="ARBA" id="ARBA00022679"/>
    </source>
</evidence>
<dbReference type="SMART" id="SM00650">
    <property type="entry name" value="rADc"/>
    <property type="match status" value="1"/>
</dbReference>
<dbReference type="Proteomes" id="UP000005730">
    <property type="component" value="Chromosome"/>
</dbReference>
<dbReference type="PROSITE" id="PS01131">
    <property type="entry name" value="RRNA_A_DIMETH"/>
    <property type="match status" value="1"/>
</dbReference>
<dbReference type="PANTHER" id="PTHR11727:SF7">
    <property type="entry name" value="DIMETHYLADENOSINE TRANSFERASE-RELATED"/>
    <property type="match status" value="1"/>
</dbReference>
<feature type="binding site" evidence="7">
    <location>
        <position position="20"/>
    </location>
    <ligand>
        <name>S-adenosyl-L-methionine</name>
        <dbReference type="ChEBI" id="CHEBI:59789"/>
    </ligand>
</feature>
<feature type="binding site" evidence="7">
    <location>
        <position position="69"/>
    </location>
    <ligand>
        <name>S-adenosyl-L-methionine</name>
        <dbReference type="ChEBI" id="CHEBI:59789"/>
    </ligand>
</feature>
<keyword evidence="6 7" id="KW-0694">RNA-binding</keyword>
<feature type="binding site" evidence="7">
    <location>
        <position position="47"/>
    </location>
    <ligand>
        <name>S-adenosyl-L-methionine</name>
        <dbReference type="ChEBI" id="CHEBI:59789"/>
    </ligand>
</feature>
<dbReference type="Gene3D" id="3.40.50.150">
    <property type="entry name" value="Vaccinia Virus protein VP39"/>
    <property type="match status" value="1"/>
</dbReference>
<accession>H0US40</accession>
<evidence type="ECO:0000256" key="6">
    <source>
        <dbReference type="ARBA" id="ARBA00022884"/>
    </source>
</evidence>
<dbReference type="InterPro" id="IPR020598">
    <property type="entry name" value="rRNA_Ade_methylase_Trfase_N"/>
</dbReference>
<dbReference type="GO" id="GO:0000179">
    <property type="term" value="F:rRNA (adenine-N6,N6-)-dimethyltransferase activity"/>
    <property type="evidence" value="ECO:0007669"/>
    <property type="project" value="UniProtKB-UniRule"/>
</dbReference>
<feature type="binding site" evidence="7">
    <location>
        <position position="94"/>
    </location>
    <ligand>
        <name>S-adenosyl-L-methionine</name>
        <dbReference type="ChEBI" id="CHEBI:59789"/>
    </ligand>
</feature>
<proteinExistence type="inferred from homology"/>
<gene>
    <name evidence="9" type="ORF">TheveDRAFT_1000</name>
</gene>
<dbReference type="InterPro" id="IPR011530">
    <property type="entry name" value="rRNA_adenine_dimethylase"/>
</dbReference>
<dbReference type="Gene3D" id="1.10.8.100">
    <property type="entry name" value="Ribosomal RNA adenine dimethylase-like, domain 2"/>
    <property type="match status" value="1"/>
</dbReference>
<dbReference type="PROSITE" id="PS51689">
    <property type="entry name" value="SAM_RNA_A_N6_MT"/>
    <property type="match status" value="1"/>
</dbReference>
<dbReference type="HOGENOM" id="CLU_041220_0_1_0"/>
<feature type="binding site" evidence="7">
    <location>
        <position position="22"/>
    </location>
    <ligand>
        <name>S-adenosyl-L-methionine</name>
        <dbReference type="ChEBI" id="CHEBI:59789"/>
    </ligand>
</feature>